<protein>
    <submittedName>
        <fullName evidence="1">Uncharacterized protein</fullName>
    </submittedName>
</protein>
<evidence type="ECO:0000313" key="1">
    <source>
        <dbReference type="EMBL" id="KAG9227913.1"/>
    </source>
</evidence>
<evidence type="ECO:0000313" key="2">
    <source>
        <dbReference type="Proteomes" id="UP000824881"/>
    </source>
</evidence>
<accession>A0ACB7JDC3</accession>
<keyword evidence="2" id="KW-1185">Reference proteome</keyword>
<reference evidence="1 2" key="1">
    <citation type="journal article" date="2021" name="Appl. Environ. Microbiol.">
        <title>Genetic linkage and physical mapping for an oyster mushroom Pleurotus cornucopiae and QTL analysis for the trait cap color.</title>
        <authorList>
            <person name="Zhang Y."/>
            <person name="Gao W."/>
            <person name="Sonnenberg A."/>
            <person name="Chen Q."/>
            <person name="Zhang J."/>
            <person name="Huang C."/>
        </authorList>
    </citation>
    <scope>NUCLEOTIDE SEQUENCE [LARGE SCALE GENOMIC DNA]</scope>
    <source>
        <strain evidence="1">CCMSSC00406</strain>
    </source>
</reference>
<name>A0ACB7JDC3_PLECO</name>
<sequence>MPLPIPRSIQDGLLERVQTIDRPAPSTTTNESKVEITNIEYIGSYNWLDRKSPSLIIPGSPNEWVDKKTPFTLGHDTGIVVADQNAYRVPDTPLLPLFVAVNVKSSLDTASSHNSPSGTSPPHFDWPSNDFITDRNNLRKLLRWINNSPDSDFRIDVQLAGKKTILMSRYTTNVREKAAYGFGHSFEKACTKPAAQCEGGVSHHRIIRYCELLIGRQFVKDMNGLKMVVRYEVDGYLPDTSPYTHSWRQAASAAAPTAVNNLADTPASVKFTAATPESTPKFKPKAEPALHAGLTVYPGGSWSIPQSSILEMKTRSQRNFDRINWSELHGQLYVSQTLHCFIGIHQQGTFSTLVRQNLRSAAMERVRAAEQPKLKALRWVLGVIQDLLVKRGGNARVSLVSEAGVLGVYECKTDGDCLPKELMEYFDSDQ</sequence>
<proteinExistence type="predicted"/>
<comment type="caution">
    <text evidence="1">The sequence shown here is derived from an EMBL/GenBank/DDBJ whole genome shotgun (WGS) entry which is preliminary data.</text>
</comment>
<organism evidence="1 2">
    <name type="scientific">Pleurotus cornucopiae</name>
    <name type="common">Cornucopia mushroom</name>
    <dbReference type="NCBI Taxonomy" id="5321"/>
    <lineage>
        <taxon>Eukaryota</taxon>
        <taxon>Fungi</taxon>
        <taxon>Dikarya</taxon>
        <taxon>Basidiomycota</taxon>
        <taxon>Agaricomycotina</taxon>
        <taxon>Agaricomycetes</taxon>
        <taxon>Agaricomycetidae</taxon>
        <taxon>Agaricales</taxon>
        <taxon>Pleurotineae</taxon>
        <taxon>Pleurotaceae</taxon>
        <taxon>Pleurotus</taxon>
    </lineage>
</organism>
<dbReference type="EMBL" id="WQMT02000001">
    <property type="protein sequence ID" value="KAG9227913.1"/>
    <property type="molecule type" value="Genomic_DNA"/>
</dbReference>
<gene>
    <name evidence="1" type="ORF">CCMSSC00406_0009747</name>
</gene>
<dbReference type="Proteomes" id="UP000824881">
    <property type="component" value="Unassembled WGS sequence"/>
</dbReference>